<gene>
    <name evidence="2" type="ORF">SMACR_05697</name>
</gene>
<dbReference type="Proteomes" id="UP000433876">
    <property type="component" value="Unassembled WGS sequence"/>
</dbReference>
<dbReference type="EMBL" id="NMPR01000053">
    <property type="protein sequence ID" value="KAA8632515.1"/>
    <property type="molecule type" value="Genomic_DNA"/>
</dbReference>
<dbReference type="VEuPathDB" id="FungiDB:SMAC_05697"/>
<organism evidence="2 3">
    <name type="scientific">Sordaria macrospora</name>
    <dbReference type="NCBI Taxonomy" id="5147"/>
    <lineage>
        <taxon>Eukaryota</taxon>
        <taxon>Fungi</taxon>
        <taxon>Dikarya</taxon>
        <taxon>Ascomycota</taxon>
        <taxon>Pezizomycotina</taxon>
        <taxon>Sordariomycetes</taxon>
        <taxon>Sordariomycetidae</taxon>
        <taxon>Sordariales</taxon>
        <taxon>Sordariaceae</taxon>
        <taxon>Sordaria</taxon>
    </lineage>
</organism>
<dbReference type="AlphaFoldDB" id="A0A8S8ZW28"/>
<name>A0A8S8ZW28_SORMA</name>
<sequence>MPPTFSFRDSLDEPPQITLGRKAWQWYTLWAKTSKNKATEQDLWKWVINEIGPGRGHKSVSREQREQASWKCPISYPPGSKGYEFLQQHIALQFEKWFITKERWKVPVLSSSQAEPLSIQIRCSISNILNGGSWIMDHNNGGSVHSTASQEITPEPCTDSEHFIRTSLYPAWKAVCDFHKWAPANIFCFDLPYNYSHLAFEIVDAMASCQCPHTTFRLVLDSSKYTEQQAVELLTTERPLAADKELVVEVTDGSVEARTTLIQQVGDSTLIIDGTNNSCILQAIRDPVIHFFLTGKKGDAPKPWGIFKFIVNWDDRGFYERAAEATKAIPKVPSLPVKSDQSDTSVGDLFDDDRFKFMLALWRERKRPIDDIVRDHFPDFEMEPGFRLPEEARLDLLEALLDEDLSDVFVILDDFYSGMQFIYSEFDVDARWKEVLERMKGLEESIFGSGLKGGMRGSDSATFTPQHSSNTQVSLKWDDPELIRSEDLVDPLEQGGIVLENHFDRRFPDLFIDLVYDVRYRWMDPGFGQIFNPTLYFCKHRPTGSKDNMASSMPRFKHPSFDVERRHLHDLKRLATTKPDSTIDDGGRTVSPPSKFEPDCSSRVHTPSKASSLESQPLSPGWVPFGHKRAWKASILDQN</sequence>
<evidence type="ECO:0000313" key="2">
    <source>
        <dbReference type="EMBL" id="KAA8632515.1"/>
    </source>
</evidence>
<accession>A0A8S8ZW28</accession>
<feature type="compositionally biased region" description="Polar residues" evidence="1">
    <location>
        <begin position="603"/>
        <end position="618"/>
    </location>
</feature>
<feature type="region of interest" description="Disordered" evidence="1">
    <location>
        <begin position="576"/>
        <end position="619"/>
    </location>
</feature>
<dbReference type="OMA" id="AMASCQC"/>
<protein>
    <submittedName>
        <fullName evidence="2">Uncharacterized protein</fullName>
    </submittedName>
</protein>
<evidence type="ECO:0000256" key="1">
    <source>
        <dbReference type="SAM" id="MobiDB-lite"/>
    </source>
</evidence>
<proteinExistence type="predicted"/>
<reference evidence="2 3" key="1">
    <citation type="submission" date="2017-07" db="EMBL/GenBank/DDBJ databases">
        <title>Genome sequence of the Sordaria macrospora wild type strain R19027.</title>
        <authorList>
            <person name="Nowrousian M."/>
            <person name="Teichert I."/>
            <person name="Kueck U."/>
        </authorList>
    </citation>
    <scope>NUCLEOTIDE SEQUENCE [LARGE SCALE GENOMIC DNA]</scope>
    <source>
        <strain evidence="2 3">R19027</strain>
        <tissue evidence="2">Mycelium</tissue>
    </source>
</reference>
<evidence type="ECO:0000313" key="3">
    <source>
        <dbReference type="Proteomes" id="UP000433876"/>
    </source>
</evidence>
<comment type="caution">
    <text evidence="2">The sequence shown here is derived from an EMBL/GenBank/DDBJ whole genome shotgun (WGS) entry which is preliminary data.</text>
</comment>